<dbReference type="AlphaFoldDB" id="A0A2U8E5Q2"/>
<evidence type="ECO:0000256" key="2">
    <source>
        <dbReference type="ARBA" id="ARBA00022679"/>
    </source>
</evidence>
<dbReference type="SUPFAM" id="SSF53756">
    <property type="entry name" value="UDP-Glycosyltransferase/glycogen phosphorylase"/>
    <property type="match status" value="1"/>
</dbReference>
<evidence type="ECO:0000313" key="4">
    <source>
        <dbReference type="EMBL" id="AWI10171.1"/>
    </source>
</evidence>
<name>A0A2U8E5Q2_9BACT</name>
<dbReference type="EMBL" id="CP023004">
    <property type="protein sequence ID" value="AWI10171.1"/>
    <property type="molecule type" value="Genomic_DNA"/>
</dbReference>
<dbReference type="Proteomes" id="UP000244896">
    <property type="component" value="Chromosome"/>
</dbReference>
<evidence type="ECO:0000256" key="3">
    <source>
        <dbReference type="SAM" id="MobiDB-lite"/>
    </source>
</evidence>
<keyword evidence="1" id="KW-0328">Glycosyltransferase</keyword>
<evidence type="ECO:0000313" key="5">
    <source>
        <dbReference type="Proteomes" id="UP000244896"/>
    </source>
</evidence>
<dbReference type="KEGG" id="elut:CKA38_13700"/>
<dbReference type="PANTHER" id="PTHR30160:SF7">
    <property type="entry name" value="ADP-HEPTOSE--LPS HEPTOSYLTRANSFERASE 2"/>
    <property type="match status" value="1"/>
</dbReference>
<dbReference type="GO" id="GO:0005829">
    <property type="term" value="C:cytosol"/>
    <property type="evidence" value="ECO:0007669"/>
    <property type="project" value="TreeGrafter"/>
</dbReference>
<dbReference type="InterPro" id="IPR051199">
    <property type="entry name" value="LPS_LOS_Heptosyltrfase"/>
</dbReference>
<feature type="region of interest" description="Disordered" evidence="3">
    <location>
        <begin position="23"/>
        <end position="42"/>
    </location>
</feature>
<reference evidence="4 5" key="1">
    <citation type="journal article" date="2018" name="Syst. Appl. Microbiol.">
        <title>Ereboglobus luteus gen. nov. sp. nov. from cockroach guts, and new insights into the oxygen relationship of the genera Opitutus and Didymococcus (Verrucomicrobia: Opitutaceae).</title>
        <authorList>
            <person name="Tegtmeier D."/>
            <person name="Belitz A."/>
            <person name="Radek R."/>
            <person name="Heimerl T."/>
            <person name="Brune A."/>
        </authorList>
    </citation>
    <scope>NUCLEOTIDE SEQUENCE [LARGE SCALE GENOMIC DNA]</scope>
    <source>
        <strain evidence="4 5">Ho45</strain>
    </source>
</reference>
<evidence type="ECO:0000256" key="1">
    <source>
        <dbReference type="ARBA" id="ARBA00022676"/>
    </source>
</evidence>
<gene>
    <name evidence="4" type="ORF">CKA38_13700</name>
</gene>
<proteinExistence type="predicted"/>
<organism evidence="4 5">
    <name type="scientific">Ereboglobus luteus</name>
    <dbReference type="NCBI Taxonomy" id="1796921"/>
    <lineage>
        <taxon>Bacteria</taxon>
        <taxon>Pseudomonadati</taxon>
        <taxon>Verrucomicrobiota</taxon>
        <taxon>Opitutia</taxon>
        <taxon>Opitutales</taxon>
        <taxon>Opitutaceae</taxon>
        <taxon>Ereboglobus</taxon>
    </lineage>
</organism>
<dbReference type="GO" id="GO:0009244">
    <property type="term" value="P:lipopolysaccharide core region biosynthetic process"/>
    <property type="evidence" value="ECO:0007669"/>
    <property type="project" value="TreeGrafter"/>
</dbReference>
<dbReference type="Gene3D" id="3.40.50.2000">
    <property type="entry name" value="Glycogen Phosphorylase B"/>
    <property type="match status" value="2"/>
</dbReference>
<sequence>MSIDATLHKRGACEMNACFQMTDSGDTPDAKPTGPSGDPRPKTVVLQQYAGIGDLIWHIPYFREIARQSRGGKVSVISQPSSLAREILSVEPWLDEVIYYDHRRRKNDRATKRKHGGLSGMWKMAHELRERHFDRAMLFTHRPNRAIIAWLARIPRRTAYGFGWLQRLFLNEGPYIKPYKGPSLEVYKNATAFAVAHGVCDGPIVPRMTIPNELVEKAREVVARLPRTFYAFSIGTSEPDKQWGLDNFAALATEIARRGQGVLLSGGPNEDAFARAIIEAVPETLRGNIMQLTHAPILESAAALSLARACIGNDTGAVNMAAACGRPAIVVLGARKRIDHDPLVRMLTAPTVADISVADVLAQMEKLESEQTK</sequence>
<dbReference type="CDD" id="cd03789">
    <property type="entry name" value="GT9_LPS_heptosyltransferase"/>
    <property type="match status" value="1"/>
</dbReference>
<dbReference type="InterPro" id="IPR002201">
    <property type="entry name" value="Glyco_trans_9"/>
</dbReference>
<dbReference type="Pfam" id="PF01075">
    <property type="entry name" value="Glyco_transf_9"/>
    <property type="match status" value="1"/>
</dbReference>
<protein>
    <submittedName>
        <fullName evidence="4">Uncharacterized protein</fullName>
    </submittedName>
</protein>
<keyword evidence="5" id="KW-1185">Reference proteome</keyword>
<accession>A0A2U8E5Q2</accession>
<keyword evidence="2" id="KW-0808">Transferase</keyword>
<dbReference type="PANTHER" id="PTHR30160">
    <property type="entry name" value="TETRAACYLDISACCHARIDE 4'-KINASE-RELATED"/>
    <property type="match status" value="1"/>
</dbReference>
<dbReference type="GO" id="GO:0008713">
    <property type="term" value="F:ADP-heptose-lipopolysaccharide heptosyltransferase activity"/>
    <property type="evidence" value="ECO:0007669"/>
    <property type="project" value="TreeGrafter"/>
</dbReference>